<feature type="compositionally biased region" description="Polar residues" evidence="1">
    <location>
        <begin position="155"/>
        <end position="166"/>
    </location>
</feature>
<name>A0ABR4N0B3_9FUNG</name>
<comment type="caution">
    <text evidence="2">The sequence shown here is derived from an EMBL/GenBank/DDBJ whole genome shotgun (WGS) entry which is preliminary data.</text>
</comment>
<evidence type="ECO:0000313" key="2">
    <source>
        <dbReference type="EMBL" id="KAL2912956.1"/>
    </source>
</evidence>
<feature type="compositionally biased region" description="Basic and acidic residues" evidence="1">
    <location>
        <begin position="212"/>
        <end position="221"/>
    </location>
</feature>
<feature type="compositionally biased region" description="Low complexity" evidence="1">
    <location>
        <begin position="89"/>
        <end position="135"/>
    </location>
</feature>
<evidence type="ECO:0000313" key="3">
    <source>
        <dbReference type="Proteomes" id="UP001527925"/>
    </source>
</evidence>
<accession>A0ABR4N0B3</accession>
<dbReference type="Proteomes" id="UP001527925">
    <property type="component" value="Unassembled WGS sequence"/>
</dbReference>
<feature type="region of interest" description="Disordered" evidence="1">
    <location>
        <begin position="31"/>
        <end position="172"/>
    </location>
</feature>
<proteinExistence type="predicted"/>
<feature type="region of interest" description="Disordered" evidence="1">
    <location>
        <begin position="458"/>
        <end position="482"/>
    </location>
</feature>
<evidence type="ECO:0000256" key="1">
    <source>
        <dbReference type="SAM" id="MobiDB-lite"/>
    </source>
</evidence>
<sequence length="482" mass="51501">MPRPAPAEGAPAVDGAELFTPFTQRLFNSLSLTSASKPSPRKPSKPPVAAHRDPSATPFWTRCQAASDFDEEASKPVDSALAMPAAELRPASSARESGSGSGSRSGAVPPTAAAATTATASRHARAAAQAPHSGPIFCPDTVFTSSQPVREAATPSRQLRNVSTAQPDHEKRMEFVIFEDPDCDDDDGADADADADAASSMLANCLQDEFPSDNKENKPELAETPAPEPERLAEPLSRTMFPQIAFPARPRPRKREVLGAIQVDAMPEYEELMGEKFTVDGALQPKSMQKLILTTSKLRDAVDSVAAEPALTPKSRAVADFLQSPTCPSTRGKPTSNALRLLDHYDDDDHDDPLRDHTGTRLQERFESSKASSPKRSYSVVPAFPLKLELKPSADSCPSRAGPTPSRHRSTTAHPKSPTVLAAAPAADSAHAAWSSKHPMVLRPLPQRISATVSGTVDHTTAAQIPPTVRTPMSTTKRKRVA</sequence>
<feature type="region of interest" description="Disordered" evidence="1">
    <location>
        <begin position="391"/>
        <end position="417"/>
    </location>
</feature>
<gene>
    <name evidence="2" type="ORF">HK105_207522</name>
</gene>
<dbReference type="EMBL" id="JADGIZ020000054">
    <property type="protein sequence ID" value="KAL2912956.1"/>
    <property type="molecule type" value="Genomic_DNA"/>
</dbReference>
<feature type="region of interest" description="Disordered" evidence="1">
    <location>
        <begin position="205"/>
        <end position="248"/>
    </location>
</feature>
<protein>
    <submittedName>
        <fullName evidence="2">Uncharacterized protein</fullName>
    </submittedName>
</protein>
<keyword evidence="3" id="KW-1185">Reference proteome</keyword>
<organism evidence="2 3">
    <name type="scientific">Polyrhizophydium stewartii</name>
    <dbReference type="NCBI Taxonomy" id="2732419"/>
    <lineage>
        <taxon>Eukaryota</taxon>
        <taxon>Fungi</taxon>
        <taxon>Fungi incertae sedis</taxon>
        <taxon>Chytridiomycota</taxon>
        <taxon>Chytridiomycota incertae sedis</taxon>
        <taxon>Chytridiomycetes</taxon>
        <taxon>Rhizophydiales</taxon>
        <taxon>Rhizophydiales incertae sedis</taxon>
        <taxon>Polyrhizophydium</taxon>
    </lineage>
</organism>
<reference evidence="2 3" key="1">
    <citation type="submission" date="2023-09" db="EMBL/GenBank/DDBJ databases">
        <title>Pangenome analysis of Batrachochytrium dendrobatidis and related Chytrids.</title>
        <authorList>
            <person name="Yacoub M.N."/>
            <person name="Stajich J.E."/>
            <person name="James T.Y."/>
        </authorList>
    </citation>
    <scope>NUCLEOTIDE SEQUENCE [LARGE SCALE GENOMIC DNA]</scope>
    <source>
        <strain evidence="2 3">JEL0888</strain>
    </source>
</reference>